<comment type="caution">
    <text evidence="2">The sequence shown here is derived from an EMBL/GenBank/DDBJ whole genome shotgun (WGS) entry which is preliminary data.</text>
</comment>
<name>A0A150KEY1_HEYCO</name>
<dbReference type="Proteomes" id="UP000075304">
    <property type="component" value="Unassembled WGS sequence"/>
</dbReference>
<dbReference type="AlphaFoldDB" id="A0A150KEY1"/>
<protein>
    <submittedName>
        <fullName evidence="2">Uncharacterized protein</fullName>
    </submittedName>
</protein>
<evidence type="ECO:0000256" key="1">
    <source>
        <dbReference type="SAM" id="MobiDB-lite"/>
    </source>
</evidence>
<organism evidence="2 3">
    <name type="scientific">Heyndrickxia coagulans</name>
    <name type="common">Weizmannia coagulans</name>
    <dbReference type="NCBI Taxonomy" id="1398"/>
    <lineage>
        <taxon>Bacteria</taxon>
        <taxon>Bacillati</taxon>
        <taxon>Bacillota</taxon>
        <taxon>Bacilli</taxon>
        <taxon>Bacillales</taxon>
        <taxon>Bacillaceae</taxon>
        <taxon>Heyndrickxia</taxon>
    </lineage>
</organism>
<evidence type="ECO:0000313" key="3">
    <source>
        <dbReference type="Proteomes" id="UP000075304"/>
    </source>
</evidence>
<reference evidence="2 3" key="1">
    <citation type="submission" date="2016-01" db="EMBL/GenBank/DDBJ databases">
        <title>Genome Sequences of Twelve Sporeforming Bacillus Species Isolated from Foods.</title>
        <authorList>
            <person name="Berendsen E.M."/>
            <person name="Wells-Bennik M.H."/>
            <person name="Krawcyk A.O."/>
            <person name="De Jong A."/>
            <person name="Holsappel S."/>
            <person name="Eijlander R.T."/>
            <person name="Kuipers O.P."/>
        </authorList>
    </citation>
    <scope>NUCLEOTIDE SEQUENCE [LARGE SCALE GENOMIC DNA]</scope>
    <source>
        <strain evidence="2 3">B4099</strain>
    </source>
</reference>
<proteinExistence type="predicted"/>
<feature type="region of interest" description="Disordered" evidence="1">
    <location>
        <begin position="28"/>
        <end position="72"/>
    </location>
</feature>
<accession>A0A150KEY1</accession>
<dbReference type="EMBL" id="LQYI01000046">
    <property type="protein sequence ID" value="KYC69682.1"/>
    <property type="molecule type" value="Genomic_DNA"/>
</dbReference>
<sequence>MGDQDTSEKLCIHHVFCHRQCAPFLSSKTAGQKAGKGQKRDPAPQSGLRGIGPNKNTLNILAEKRGKRYPGK</sequence>
<gene>
    <name evidence="2" type="ORF">B4099_0311</name>
</gene>
<evidence type="ECO:0000313" key="2">
    <source>
        <dbReference type="EMBL" id="KYC69682.1"/>
    </source>
</evidence>